<dbReference type="AlphaFoldDB" id="A0A1W1Y9U6"/>
<dbReference type="SUPFAM" id="SSF53850">
    <property type="entry name" value="Periplasmic binding protein-like II"/>
    <property type="match status" value="1"/>
</dbReference>
<dbReference type="PANTHER" id="PTHR42928">
    <property type="entry name" value="TRICARBOXYLATE-BINDING PROTEIN"/>
    <property type="match status" value="1"/>
</dbReference>
<comment type="similarity">
    <text evidence="1">Belongs to the UPF0065 (bug) family.</text>
</comment>
<dbReference type="STRING" id="1938817.SAMN06296008_102146"/>
<reference evidence="3 4" key="1">
    <citation type="submission" date="2017-04" db="EMBL/GenBank/DDBJ databases">
        <authorList>
            <person name="Afonso C.L."/>
            <person name="Miller P.J."/>
            <person name="Scott M.A."/>
            <person name="Spackman E."/>
            <person name="Goraichik I."/>
            <person name="Dimitrov K.M."/>
            <person name="Suarez D.L."/>
            <person name="Swayne D.E."/>
        </authorList>
    </citation>
    <scope>NUCLEOTIDE SEQUENCE [LARGE SCALE GENOMIC DNA]</scope>
    <source>
        <strain evidence="3 4">VK13</strain>
    </source>
</reference>
<sequence length="327" mass="35205">MCNCFTLKRVLSLLTLCLTFFALISSASNYPNKTIRLVVPFEPGGSSDITARIVASEMQKTLGQTIIVENLGGVGGSRGSEVVTKSSPDGYTLLWGNVAPIAINQHLYKNLNYDSQKNLIAISLATIFPNVLVVQPGLKSNTFASFMAQSKKEFSNLTYASAGNGSSTHLAGAWLNDLLGSKWLHVPFKGGGPALLAIASGQVDFYFSAIPSALPFIRAGKVFPLATTGKVRDPSLPNVPTIAEQGFPQFEVINWNGLFAPANTPPEIIQQLSKSMMDALVSPIVKEKLTAQGAIAMPMKPQEFSKFISEESIKWEKLVKLAHASIE</sequence>
<evidence type="ECO:0000313" key="4">
    <source>
        <dbReference type="Proteomes" id="UP000192708"/>
    </source>
</evidence>
<feature type="chain" id="PRO_5012732265" evidence="2">
    <location>
        <begin position="28"/>
        <end position="327"/>
    </location>
</feature>
<dbReference type="Pfam" id="PF03401">
    <property type="entry name" value="TctC"/>
    <property type="match status" value="1"/>
</dbReference>
<organism evidence="3 4">
    <name type="scientific">Polynucleobacter kasalickyi</name>
    <dbReference type="NCBI Taxonomy" id="1938817"/>
    <lineage>
        <taxon>Bacteria</taxon>
        <taxon>Pseudomonadati</taxon>
        <taxon>Pseudomonadota</taxon>
        <taxon>Betaproteobacteria</taxon>
        <taxon>Burkholderiales</taxon>
        <taxon>Burkholderiaceae</taxon>
        <taxon>Polynucleobacter</taxon>
    </lineage>
</organism>
<dbReference type="Gene3D" id="3.40.190.10">
    <property type="entry name" value="Periplasmic binding protein-like II"/>
    <property type="match status" value="1"/>
</dbReference>
<evidence type="ECO:0000256" key="2">
    <source>
        <dbReference type="SAM" id="SignalP"/>
    </source>
</evidence>
<keyword evidence="4" id="KW-1185">Reference proteome</keyword>
<dbReference type="EMBL" id="FWXJ01000002">
    <property type="protein sequence ID" value="SMC32913.1"/>
    <property type="molecule type" value="Genomic_DNA"/>
</dbReference>
<proteinExistence type="inferred from homology"/>
<name>A0A1W1Y9U6_9BURK</name>
<feature type="signal peptide" evidence="2">
    <location>
        <begin position="1"/>
        <end position="27"/>
    </location>
</feature>
<keyword evidence="2" id="KW-0732">Signal</keyword>
<gene>
    <name evidence="3" type="ORF">SAMN06296008_102146</name>
</gene>
<dbReference type="InterPro" id="IPR042100">
    <property type="entry name" value="Bug_dom1"/>
</dbReference>
<evidence type="ECO:0000313" key="3">
    <source>
        <dbReference type="EMBL" id="SMC32913.1"/>
    </source>
</evidence>
<dbReference type="InterPro" id="IPR005064">
    <property type="entry name" value="BUG"/>
</dbReference>
<keyword evidence="3" id="KW-0675">Receptor</keyword>
<accession>A0A1W1Y9U6</accession>
<protein>
    <submittedName>
        <fullName evidence="3">Tripartite-type tricarboxylate transporter, receptor component TctC</fullName>
    </submittedName>
</protein>
<dbReference type="Gene3D" id="3.40.190.150">
    <property type="entry name" value="Bordetella uptake gene, domain 1"/>
    <property type="match status" value="1"/>
</dbReference>
<dbReference type="CDD" id="cd13578">
    <property type="entry name" value="PBP2_Bug27"/>
    <property type="match status" value="1"/>
</dbReference>
<dbReference type="PANTHER" id="PTHR42928:SF5">
    <property type="entry name" value="BLR1237 PROTEIN"/>
    <property type="match status" value="1"/>
</dbReference>
<dbReference type="PIRSF" id="PIRSF017082">
    <property type="entry name" value="YflP"/>
    <property type="match status" value="1"/>
</dbReference>
<dbReference type="Proteomes" id="UP000192708">
    <property type="component" value="Unassembled WGS sequence"/>
</dbReference>
<evidence type="ECO:0000256" key="1">
    <source>
        <dbReference type="ARBA" id="ARBA00006987"/>
    </source>
</evidence>